<gene>
    <name evidence="1" type="ORF">OC940_05590</name>
</gene>
<dbReference type="AlphaFoldDB" id="A0A9X2XES1"/>
<sequence>MKTPTLKPGTKVHYSPLEVAIRWSDLLEQEGSILDKRKNTYPTTLDIIEQWPLLHLNIERLFDAMRHNELLYGRAGITVCDPEMLSSPELTLRHVDLRRWMSTYYPTHKPGFLFDEEEWQPNLTLEQADVRALLQQLQELKTEVTTSSKAPADKNTLRLSRRGEIAYLNIIGALLTLMLGQSPSGTRYSVFNTLESVISALIAHHDGRPGITERILWAKFSEAKRQLCTQS</sequence>
<keyword evidence="2" id="KW-1185">Reference proteome</keyword>
<dbReference type="RefSeq" id="WP_301621247.1">
    <property type="nucleotide sequence ID" value="NZ_JAOSKY010000002.1"/>
</dbReference>
<comment type="caution">
    <text evidence="1">The sequence shown here is derived from an EMBL/GenBank/DDBJ whole genome shotgun (WGS) entry which is preliminary data.</text>
</comment>
<name>A0A9X2XES1_9PSED</name>
<dbReference type="EMBL" id="JAOSKY010000002">
    <property type="protein sequence ID" value="MCU7247268.1"/>
    <property type="molecule type" value="Genomic_DNA"/>
</dbReference>
<dbReference type="Proteomes" id="UP001139955">
    <property type="component" value="Unassembled WGS sequence"/>
</dbReference>
<evidence type="ECO:0000313" key="2">
    <source>
        <dbReference type="Proteomes" id="UP001139955"/>
    </source>
</evidence>
<protein>
    <recommendedName>
        <fullName evidence="3">Receptor protein-tyrosine kinase</fullName>
    </recommendedName>
</protein>
<reference evidence="1" key="2">
    <citation type="journal article" date="2023" name="mSystems">
        <title>Charting the Lipopeptidome of Nonpathogenic Pseudomonas.</title>
        <authorList>
            <person name="Cesa-Luna C."/>
            <person name="Geudens N."/>
            <person name="Girard L."/>
            <person name="De Roo V."/>
            <person name="Maklad H.R."/>
            <person name="Martins J.C."/>
            <person name="Hofte M."/>
            <person name="De Mot R."/>
        </authorList>
    </citation>
    <scope>NUCLEOTIDE SEQUENCE</scope>
    <source>
        <strain evidence="1">B1M3-32</strain>
    </source>
</reference>
<reference evidence="1" key="1">
    <citation type="submission" date="2022-09" db="EMBL/GenBank/DDBJ databases">
        <authorList>
            <person name="Cesa-Luna C."/>
            <person name="Girard L."/>
            <person name="Lood C."/>
            <person name="Hofte M."/>
            <person name="De Mot R."/>
        </authorList>
    </citation>
    <scope>NUCLEOTIDE SEQUENCE</scope>
    <source>
        <strain evidence="1">B1M3-32</strain>
    </source>
</reference>
<accession>A0A9X2XES1</accession>
<proteinExistence type="predicted"/>
<evidence type="ECO:0008006" key="3">
    <source>
        <dbReference type="Google" id="ProtNLM"/>
    </source>
</evidence>
<organism evidence="1 2">
    <name type="scientific">Pseudomonas koreensis</name>
    <dbReference type="NCBI Taxonomy" id="198620"/>
    <lineage>
        <taxon>Bacteria</taxon>
        <taxon>Pseudomonadati</taxon>
        <taxon>Pseudomonadota</taxon>
        <taxon>Gammaproteobacteria</taxon>
        <taxon>Pseudomonadales</taxon>
        <taxon>Pseudomonadaceae</taxon>
        <taxon>Pseudomonas</taxon>
    </lineage>
</organism>
<evidence type="ECO:0000313" key="1">
    <source>
        <dbReference type="EMBL" id="MCU7247268.1"/>
    </source>
</evidence>